<dbReference type="Pfam" id="PF00903">
    <property type="entry name" value="Glyoxalase"/>
    <property type="match status" value="2"/>
</dbReference>
<proteinExistence type="predicted"/>
<name>A0A840IBM6_9ACTN</name>
<dbReference type="InterPro" id="IPR004360">
    <property type="entry name" value="Glyas_Fos-R_dOase_dom"/>
</dbReference>
<dbReference type="PANTHER" id="PTHR36110">
    <property type="entry name" value="RING-CLEAVING DIOXYGENASE MHQE-RELATED"/>
    <property type="match status" value="1"/>
</dbReference>
<feature type="domain" description="VOC" evidence="1">
    <location>
        <begin position="9"/>
        <end position="133"/>
    </location>
</feature>
<evidence type="ECO:0000259" key="1">
    <source>
        <dbReference type="PROSITE" id="PS51819"/>
    </source>
</evidence>
<accession>A0A840IBM6</accession>
<dbReference type="EMBL" id="JACHNU010000001">
    <property type="protein sequence ID" value="MBB4662072.1"/>
    <property type="molecule type" value="Genomic_DNA"/>
</dbReference>
<dbReference type="InterPro" id="IPR029068">
    <property type="entry name" value="Glyas_Bleomycin-R_OHBP_Dase"/>
</dbReference>
<keyword evidence="3" id="KW-1185">Reference proteome</keyword>
<dbReference type="AlphaFoldDB" id="A0A840IBM6"/>
<dbReference type="Gene3D" id="3.10.180.10">
    <property type="entry name" value="2,3-Dihydroxybiphenyl 1,2-Dioxygenase, domain 1"/>
    <property type="match status" value="2"/>
</dbReference>
<gene>
    <name evidence="2" type="ORF">BDZ31_001645</name>
</gene>
<protein>
    <submittedName>
        <fullName evidence="2">Glyoxalase family protein</fullName>
    </submittedName>
</protein>
<evidence type="ECO:0000313" key="2">
    <source>
        <dbReference type="EMBL" id="MBB4662072.1"/>
    </source>
</evidence>
<reference evidence="2 3" key="1">
    <citation type="submission" date="2020-08" db="EMBL/GenBank/DDBJ databases">
        <title>Genomic Encyclopedia of Archaeal and Bacterial Type Strains, Phase II (KMG-II): from individual species to whole genera.</title>
        <authorList>
            <person name="Goeker M."/>
        </authorList>
    </citation>
    <scope>NUCLEOTIDE SEQUENCE [LARGE SCALE GENOMIC DNA]</scope>
    <source>
        <strain evidence="2 3">DSM 23288</strain>
    </source>
</reference>
<sequence length="317" mass="34878">MEGDVQLEGIHHISSITGDAPRNVDFYVRVLGLRMVKKTVNQDDPTVYHLFYADEQGSPGADLTFFEYPGARRGRAGAGMIHTIVLRVGSEASLDFWRLRLADEQIDSERVGEGPGSLRFADPEGLGYELVVDESGDEPLTAVSPDIPAEHAIRGFAGVRAYSAAPERSAPLLRDVLGFISDHDDQLHWEARGERRGGFYAYDPAPAERGLQGAGTVHHVAFASYDDDIEAWEERVTKAGRHTSGLVDRFWFRSVYFREPSGVLFELATLGPGFTSDEPLERLGESLVLPPRLEPLRAQIEPALTPLPNPRAARSAS</sequence>
<evidence type="ECO:0000313" key="3">
    <source>
        <dbReference type="Proteomes" id="UP000585272"/>
    </source>
</evidence>
<dbReference type="InterPro" id="IPR037523">
    <property type="entry name" value="VOC_core"/>
</dbReference>
<dbReference type="SUPFAM" id="SSF54593">
    <property type="entry name" value="Glyoxalase/Bleomycin resistance protein/Dihydroxybiphenyl dioxygenase"/>
    <property type="match status" value="1"/>
</dbReference>
<dbReference type="InterPro" id="IPR052537">
    <property type="entry name" value="Extradiol_RC_dioxygenase"/>
</dbReference>
<dbReference type="Proteomes" id="UP000585272">
    <property type="component" value="Unassembled WGS sequence"/>
</dbReference>
<feature type="domain" description="VOC" evidence="1">
    <location>
        <begin position="155"/>
        <end position="270"/>
    </location>
</feature>
<dbReference type="PANTHER" id="PTHR36110:SF4">
    <property type="entry name" value="RING-CLEAVING DIOXYGENASE MHQA-RELATED"/>
    <property type="match status" value="1"/>
</dbReference>
<dbReference type="CDD" id="cd08347">
    <property type="entry name" value="PcpA_C_like"/>
    <property type="match status" value="1"/>
</dbReference>
<comment type="caution">
    <text evidence="2">The sequence shown here is derived from an EMBL/GenBank/DDBJ whole genome shotgun (WGS) entry which is preliminary data.</text>
</comment>
<dbReference type="PROSITE" id="PS51819">
    <property type="entry name" value="VOC"/>
    <property type="match status" value="2"/>
</dbReference>
<organism evidence="2 3">
    <name type="scientific">Conexibacter arvalis</name>
    <dbReference type="NCBI Taxonomy" id="912552"/>
    <lineage>
        <taxon>Bacteria</taxon>
        <taxon>Bacillati</taxon>
        <taxon>Actinomycetota</taxon>
        <taxon>Thermoleophilia</taxon>
        <taxon>Solirubrobacterales</taxon>
        <taxon>Conexibacteraceae</taxon>
        <taxon>Conexibacter</taxon>
    </lineage>
</organism>